<evidence type="ECO:0000313" key="5">
    <source>
        <dbReference type="Proteomes" id="UP001231189"/>
    </source>
</evidence>
<dbReference type="Pfam" id="PF00005">
    <property type="entry name" value="ABC_tran"/>
    <property type="match status" value="1"/>
</dbReference>
<dbReference type="GO" id="GO:0016887">
    <property type="term" value="F:ATP hydrolysis activity"/>
    <property type="evidence" value="ECO:0007669"/>
    <property type="project" value="InterPro"/>
</dbReference>
<evidence type="ECO:0000259" key="2">
    <source>
        <dbReference type="Pfam" id="PF00005"/>
    </source>
</evidence>
<accession>A0AAD8WR34</accession>
<feature type="domain" description="ABC transporter" evidence="2">
    <location>
        <begin position="1"/>
        <end position="31"/>
    </location>
</feature>
<evidence type="ECO:0008006" key="6">
    <source>
        <dbReference type="Google" id="ProtNLM"/>
    </source>
</evidence>
<feature type="domain" description="DUF8039" evidence="3">
    <location>
        <begin position="116"/>
        <end position="210"/>
    </location>
</feature>
<dbReference type="InterPro" id="IPR027417">
    <property type="entry name" value="P-loop_NTPase"/>
</dbReference>
<protein>
    <recommendedName>
        <fullName evidence="6">ABC transporter domain-containing protein</fullName>
    </recommendedName>
</protein>
<dbReference type="InterPro" id="IPR003439">
    <property type="entry name" value="ABC_transporter-like_ATP-bd"/>
</dbReference>
<dbReference type="PANTHER" id="PTHR33018:SF34">
    <property type="entry name" value="OS02G0472350 PROTEIN"/>
    <property type="match status" value="1"/>
</dbReference>
<reference evidence="4" key="1">
    <citation type="submission" date="2023-07" db="EMBL/GenBank/DDBJ databases">
        <title>A chromosome-level genome assembly of Lolium multiflorum.</title>
        <authorList>
            <person name="Chen Y."/>
            <person name="Copetti D."/>
            <person name="Kolliker R."/>
            <person name="Studer B."/>
        </authorList>
    </citation>
    <scope>NUCLEOTIDE SEQUENCE</scope>
    <source>
        <strain evidence="4">02402/16</strain>
        <tissue evidence="4">Leaf</tissue>
    </source>
</reference>
<dbReference type="Proteomes" id="UP001231189">
    <property type="component" value="Unassembled WGS sequence"/>
</dbReference>
<dbReference type="PANTHER" id="PTHR33018">
    <property type="entry name" value="OS10G0338966 PROTEIN-RELATED"/>
    <property type="match status" value="1"/>
</dbReference>
<organism evidence="4 5">
    <name type="scientific">Lolium multiflorum</name>
    <name type="common">Italian ryegrass</name>
    <name type="synonym">Lolium perenne subsp. multiflorum</name>
    <dbReference type="NCBI Taxonomy" id="4521"/>
    <lineage>
        <taxon>Eukaryota</taxon>
        <taxon>Viridiplantae</taxon>
        <taxon>Streptophyta</taxon>
        <taxon>Embryophyta</taxon>
        <taxon>Tracheophyta</taxon>
        <taxon>Spermatophyta</taxon>
        <taxon>Magnoliopsida</taxon>
        <taxon>Liliopsida</taxon>
        <taxon>Poales</taxon>
        <taxon>Poaceae</taxon>
        <taxon>BOP clade</taxon>
        <taxon>Pooideae</taxon>
        <taxon>Poodae</taxon>
        <taxon>Poeae</taxon>
        <taxon>Poeae Chloroplast Group 2 (Poeae type)</taxon>
        <taxon>Loliodinae</taxon>
        <taxon>Loliinae</taxon>
        <taxon>Lolium</taxon>
    </lineage>
</organism>
<dbReference type="InterPro" id="IPR058352">
    <property type="entry name" value="DUF8039"/>
</dbReference>
<gene>
    <name evidence="4" type="ORF">QYE76_038267</name>
</gene>
<dbReference type="AlphaFoldDB" id="A0AAD8WR34"/>
<feature type="compositionally biased region" description="Polar residues" evidence="1">
    <location>
        <begin position="68"/>
        <end position="78"/>
    </location>
</feature>
<dbReference type="Gene3D" id="3.40.50.300">
    <property type="entry name" value="P-loop containing nucleotide triphosphate hydrolases"/>
    <property type="match status" value="1"/>
</dbReference>
<dbReference type="SUPFAM" id="SSF52540">
    <property type="entry name" value="P-loop containing nucleoside triphosphate hydrolases"/>
    <property type="match status" value="1"/>
</dbReference>
<evidence type="ECO:0000313" key="4">
    <source>
        <dbReference type="EMBL" id="KAK1677419.1"/>
    </source>
</evidence>
<feature type="region of interest" description="Disordered" evidence="1">
    <location>
        <begin position="214"/>
        <end position="264"/>
    </location>
</feature>
<evidence type="ECO:0000259" key="3">
    <source>
        <dbReference type="Pfam" id="PF26133"/>
    </source>
</evidence>
<comment type="caution">
    <text evidence="4">The sequence shown here is derived from an EMBL/GenBank/DDBJ whole genome shotgun (WGS) entry which is preliminary data.</text>
</comment>
<sequence>MEVRKGELVAVVGTVGSGKSSLLSCIMGEMHKGVFDAHMVVKQFTCWINPLVSKGHAGGSLAAADVPQVSQRKSNVASTELPDDDADVDPQMAPRYPVDPPMAPRSPVDPQMAPRYPVDHITESTPCELHVKVMGYLSLKAAIGYVLPPVPDQRYHCRPVPHGYAVAGVNQVMDGYGLLKLDHPAGEGDLLELGEAKNTTVLWAKEFIVIPGWTAPTRSPPSQHSPPMQPSPSRQPSPSAREPSPPPREPSPPPQPTTKSKSKK</sequence>
<dbReference type="EMBL" id="JAUUTY010000002">
    <property type="protein sequence ID" value="KAK1677419.1"/>
    <property type="molecule type" value="Genomic_DNA"/>
</dbReference>
<dbReference type="GO" id="GO:0005524">
    <property type="term" value="F:ATP binding"/>
    <property type="evidence" value="ECO:0007669"/>
    <property type="project" value="InterPro"/>
</dbReference>
<feature type="compositionally biased region" description="Pro residues" evidence="1">
    <location>
        <begin position="223"/>
        <end position="235"/>
    </location>
</feature>
<name>A0AAD8WR34_LOLMU</name>
<dbReference type="Pfam" id="PF26133">
    <property type="entry name" value="DUF8039"/>
    <property type="match status" value="1"/>
</dbReference>
<feature type="compositionally biased region" description="Pro residues" evidence="1">
    <location>
        <begin position="243"/>
        <end position="256"/>
    </location>
</feature>
<feature type="region of interest" description="Disordered" evidence="1">
    <location>
        <begin position="63"/>
        <end position="90"/>
    </location>
</feature>
<proteinExistence type="predicted"/>
<evidence type="ECO:0000256" key="1">
    <source>
        <dbReference type="SAM" id="MobiDB-lite"/>
    </source>
</evidence>
<keyword evidence="5" id="KW-1185">Reference proteome</keyword>